<dbReference type="Proteomes" id="UP000598146">
    <property type="component" value="Unassembled WGS sequence"/>
</dbReference>
<dbReference type="EMBL" id="JADQTO010000056">
    <property type="protein sequence ID" value="MBG0569164.1"/>
    <property type="molecule type" value="Genomic_DNA"/>
</dbReference>
<keyword evidence="2" id="KW-1185">Reference proteome</keyword>
<reference evidence="1" key="1">
    <citation type="submission" date="2020-11" db="EMBL/GenBank/DDBJ databases">
        <title>Isolation and identification of active actinomycetes.</title>
        <authorList>
            <person name="Sun X."/>
        </authorList>
    </citation>
    <scope>NUCLEOTIDE SEQUENCE</scope>
    <source>
        <strain evidence="1">NEAU-A11</strain>
    </source>
</reference>
<gene>
    <name evidence="1" type="ORF">I4J89_47930</name>
</gene>
<accession>A0A931CIE7</accession>
<proteinExistence type="predicted"/>
<dbReference type="RefSeq" id="WP_196420909.1">
    <property type="nucleotide sequence ID" value="NZ_JADQTO010000056.1"/>
</dbReference>
<evidence type="ECO:0000313" key="2">
    <source>
        <dbReference type="Proteomes" id="UP000598146"/>
    </source>
</evidence>
<dbReference type="AlphaFoldDB" id="A0A931CIE7"/>
<name>A0A931CIE7_9ACTN</name>
<comment type="caution">
    <text evidence="1">The sequence shown here is derived from an EMBL/GenBank/DDBJ whole genome shotgun (WGS) entry which is preliminary data.</text>
</comment>
<organism evidence="1 2">
    <name type="scientific">Actinoplanes aureus</name>
    <dbReference type="NCBI Taxonomy" id="2792083"/>
    <lineage>
        <taxon>Bacteria</taxon>
        <taxon>Bacillati</taxon>
        <taxon>Actinomycetota</taxon>
        <taxon>Actinomycetes</taxon>
        <taxon>Micromonosporales</taxon>
        <taxon>Micromonosporaceae</taxon>
        <taxon>Actinoplanes</taxon>
    </lineage>
</organism>
<evidence type="ECO:0000313" key="1">
    <source>
        <dbReference type="EMBL" id="MBG0569164.1"/>
    </source>
</evidence>
<protein>
    <submittedName>
        <fullName evidence="1">Uncharacterized protein</fullName>
    </submittedName>
</protein>
<sequence length="70" mass="7417">MAATPNSAGVWTAYWCGDYDYLAAILPGLIGAARVFGSRDVLVEATQLAASTVVHRPVADRRRLQSAVAV</sequence>